<proteinExistence type="predicted"/>
<dbReference type="RefSeq" id="WP_112054587.1">
    <property type="nucleotide sequence ID" value="NZ_QLSX01000004.1"/>
</dbReference>
<protein>
    <submittedName>
        <fullName evidence="2">Outer membrane protein</fullName>
    </submittedName>
</protein>
<feature type="signal peptide" evidence="1">
    <location>
        <begin position="1"/>
        <end position="25"/>
    </location>
</feature>
<name>A0A328XQJ5_9GAMM</name>
<dbReference type="InterPro" id="IPR005618">
    <property type="entry name" value="OMPW"/>
</dbReference>
<dbReference type="OrthoDB" id="9807574at2"/>
<comment type="caution">
    <text evidence="2">The sequence shown here is derived from an EMBL/GenBank/DDBJ whole genome shotgun (WGS) entry which is preliminary data.</text>
</comment>
<accession>A0A328XQJ5</accession>
<dbReference type="SUPFAM" id="SSF56925">
    <property type="entry name" value="OMPA-like"/>
    <property type="match status" value="1"/>
</dbReference>
<dbReference type="EMBL" id="QLSX01000004">
    <property type="protein sequence ID" value="RAR62136.1"/>
    <property type="molecule type" value="Genomic_DNA"/>
</dbReference>
<dbReference type="GO" id="GO:0019867">
    <property type="term" value="C:outer membrane"/>
    <property type="evidence" value="ECO:0007669"/>
    <property type="project" value="InterPro"/>
</dbReference>
<evidence type="ECO:0000313" key="3">
    <source>
        <dbReference type="Proteomes" id="UP000249700"/>
    </source>
</evidence>
<dbReference type="Pfam" id="PF03922">
    <property type="entry name" value="OmpW"/>
    <property type="match status" value="1"/>
</dbReference>
<keyword evidence="1" id="KW-0732">Signal</keyword>
<dbReference type="PANTHER" id="PTHR36920">
    <property type="match status" value="1"/>
</dbReference>
<dbReference type="Gene3D" id="2.40.160.20">
    <property type="match status" value="1"/>
</dbReference>
<gene>
    <name evidence="2" type="ORF">BCL93_104113</name>
</gene>
<feature type="chain" id="PRO_5016238666" evidence="1">
    <location>
        <begin position="26"/>
        <end position="202"/>
    </location>
</feature>
<evidence type="ECO:0000313" key="2">
    <source>
        <dbReference type="EMBL" id="RAR62136.1"/>
    </source>
</evidence>
<evidence type="ECO:0000256" key="1">
    <source>
        <dbReference type="SAM" id="SignalP"/>
    </source>
</evidence>
<sequence>MNKATLFSAAVIATSGLMATQTAMAYQAGDIFVRGGVAQVEPTSDNGNLNGAELDVSDERGFTYGFGYLLTDKVGVELNSSEPFEHDLSLGGKGIGSVDRTPVNLLANYYPLGGTRGKVQPYVGVGVNYTTYSDEELSGLNIDDSWGAIGQVGVDLALTDYLLLNGSVSYSDVEADASLNGNGIGTADIDPVTIGGGITLRF</sequence>
<dbReference type="GO" id="GO:0055085">
    <property type="term" value="P:transmembrane transport"/>
    <property type="evidence" value="ECO:0007669"/>
    <property type="project" value="TreeGrafter"/>
</dbReference>
<dbReference type="InterPro" id="IPR011250">
    <property type="entry name" value="OMP/PagP_B-barrel"/>
</dbReference>
<dbReference type="PANTHER" id="PTHR36920:SF1">
    <property type="entry name" value="OUTER MEMBRANE PROTEIN W"/>
    <property type="match status" value="1"/>
</dbReference>
<dbReference type="AlphaFoldDB" id="A0A328XQJ5"/>
<reference evidence="2 3" key="1">
    <citation type="submission" date="2018-06" db="EMBL/GenBank/DDBJ databases">
        <title>Comparative analysis of microorganisms from saline springs in Andes Mountain Range, Colombia.</title>
        <authorList>
            <person name="Rubin E."/>
        </authorList>
    </citation>
    <scope>NUCLEOTIDE SEQUENCE [LARGE SCALE GENOMIC DNA]</scope>
    <source>
        <strain evidence="2 3">USBA-857</strain>
    </source>
</reference>
<dbReference type="Proteomes" id="UP000249700">
    <property type="component" value="Unassembled WGS sequence"/>
</dbReference>
<organism evidence="2 3">
    <name type="scientific">Onishia taeanensis</name>
    <dbReference type="NCBI Taxonomy" id="284577"/>
    <lineage>
        <taxon>Bacteria</taxon>
        <taxon>Pseudomonadati</taxon>
        <taxon>Pseudomonadota</taxon>
        <taxon>Gammaproteobacteria</taxon>
        <taxon>Oceanospirillales</taxon>
        <taxon>Halomonadaceae</taxon>
        <taxon>Onishia</taxon>
    </lineage>
</organism>